<name>A0A8R1I963_CAEJA</name>
<dbReference type="EnsemblMetazoa" id="CJA31049.1">
    <property type="protein sequence ID" value="CJA31049.1"/>
    <property type="gene ID" value="WBGene00206896"/>
</dbReference>
<dbReference type="InterPro" id="IPR053345">
    <property type="entry name" value="Ankyrin_repeat-containing"/>
</dbReference>
<evidence type="ECO:0000313" key="1">
    <source>
        <dbReference type="EnsemblMetazoa" id="CJA31049.1"/>
    </source>
</evidence>
<keyword evidence="2" id="KW-1185">Reference proteome</keyword>
<dbReference type="AlphaFoldDB" id="A0A8R1I963"/>
<dbReference type="PANTHER" id="PTHR22956">
    <property type="entry name" value="ANKYRIN REPEAT-CONTAINING PROTEIN F37A4.4-RELATED-RELATED"/>
    <property type="match status" value="1"/>
</dbReference>
<sequence length="159" mass="18053">MTDCLKNPKLIEKDENYQVHHVKYNGVLYQNAVLPWTRAMAKGAMPYLQGVYILVVMQNCSYFTTLVNIIPKLGAVLLTTMPSLETFNKGAHPYLHASANPIWIVHDNTLDLSAYQNDPNHLFTVISEQEFIALLLRRDMDQNMNEDPVSAVSVQDVFV</sequence>
<dbReference type="Proteomes" id="UP000005237">
    <property type="component" value="Unassembled WGS sequence"/>
</dbReference>
<reference evidence="1" key="2">
    <citation type="submission" date="2022-06" db="UniProtKB">
        <authorList>
            <consortium name="EnsemblMetazoa"/>
        </authorList>
    </citation>
    <scope>IDENTIFICATION</scope>
    <source>
        <strain evidence="1">DF5081</strain>
    </source>
</reference>
<evidence type="ECO:0000313" key="2">
    <source>
        <dbReference type="Proteomes" id="UP000005237"/>
    </source>
</evidence>
<protein>
    <submittedName>
        <fullName evidence="1">Uncharacterized protein</fullName>
    </submittedName>
</protein>
<reference evidence="2" key="1">
    <citation type="submission" date="2010-08" db="EMBL/GenBank/DDBJ databases">
        <authorList>
            <consortium name="Caenorhabditis japonica Sequencing Consortium"/>
            <person name="Wilson R.K."/>
        </authorList>
    </citation>
    <scope>NUCLEOTIDE SEQUENCE [LARGE SCALE GENOMIC DNA]</scope>
    <source>
        <strain evidence="2">DF5081</strain>
    </source>
</reference>
<proteinExistence type="predicted"/>
<organism evidence="1 2">
    <name type="scientific">Caenorhabditis japonica</name>
    <dbReference type="NCBI Taxonomy" id="281687"/>
    <lineage>
        <taxon>Eukaryota</taxon>
        <taxon>Metazoa</taxon>
        <taxon>Ecdysozoa</taxon>
        <taxon>Nematoda</taxon>
        <taxon>Chromadorea</taxon>
        <taxon>Rhabditida</taxon>
        <taxon>Rhabditina</taxon>
        <taxon>Rhabditomorpha</taxon>
        <taxon>Rhabditoidea</taxon>
        <taxon>Rhabditidae</taxon>
        <taxon>Peloderinae</taxon>
        <taxon>Caenorhabditis</taxon>
    </lineage>
</organism>
<accession>A0A8R1I963</accession>